<keyword evidence="7" id="KW-0805">Transcription regulation</keyword>
<dbReference type="GO" id="GO:0006281">
    <property type="term" value="P:DNA repair"/>
    <property type="evidence" value="ECO:0007669"/>
    <property type="project" value="UniProtKB-KW"/>
</dbReference>
<keyword evidence="6" id="KW-0156">Chromatin regulator</keyword>
<proteinExistence type="inferred from homology"/>
<dbReference type="InterPro" id="IPR026541">
    <property type="entry name" value="MRG_dom"/>
</dbReference>
<dbReference type="InterPro" id="IPR016197">
    <property type="entry name" value="Chromo-like_dom_sf"/>
</dbReference>
<reference evidence="15" key="1">
    <citation type="submission" date="2020-06" db="EMBL/GenBank/DDBJ databases">
        <authorList>
            <person name="Onetto C."/>
        </authorList>
    </citation>
    <scope>NUCLEOTIDE SEQUENCE</scope>
</reference>
<comment type="similarity">
    <text evidence="2">Belongs to the MRG family.</text>
</comment>
<dbReference type="Proteomes" id="UP000716446">
    <property type="component" value="Unassembled WGS sequence"/>
</dbReference>
<evidence type="ECO:0000313" key="15">
    <source>
        <dbReference type="EMBL" id="CAD0084382.1"/>
    </source>
</evidence>
<dbReference type="Gene3D" id="2.30.30.140">
    <property type="match status" value="1"/>
</dbReference>
<evidence type="ECO:0000256" key="10">
    <source>
        <dbReference type="ARBA" id="ARBA00023242"/>
    </source>
</evidence>
<keyword evidence="5" id="KW-0227">DNA damage</keyword>
<feature type="domain" description="MRG" evidence="14">
    <location>
        <begin position="173"/>
        <end position="357"/>
    </location>
</feature>
<keyword evidence="16" id="KW-1185">Reference proteome</keyword>
<dbReference type="PANTHER" id="PTHR10880:SF15">
    <property type="entry name" value="MSL COMPLEX SUBUNIT 3"/>
    <property type="match status" value="1"/>
</dbReference>
<evidence type="ECO:0000256" key="7">
    <source>
        <dbReference type="ARBA" id="ARBA00023015"/>
    </source>
</evidence>
<evidence type="ECO:0000256" key="13">
    <source>
        <dbReference type="SAM" id="MobiDB-lite"/>
    </source>
</evidence>
<dbReference type="FunFam" id="1.10.274.30:FF:000004">
    <property type="entry name" value="Putative Chromatin modification-related protein eaf3"/>
    <property type="match status" value="1"/>
</dbReference>
<feature type="region of interest" description="Disordered" evidence="13">
    <location>
        <begin position="139"/>
        <end position="176"/>
    </location>
</feature>
<dbReference type="AlphaFoldDB" id="A0A9N8JB20"/>
<evidence type="ECO:0000256" key="6">
    <source>
        <dbReference type="ARBA" id="ARBA00022853"/>
    </source>
</evidence>
<comment type="subunit">
    <text evidence="3">Component of the NuA4 histone acetyltransferase complex.</text>
</comment>
<accession>A0A9N8JB20</accession>
<dbReference type="GO" id="GO:0035267">
    <property type="term" value="C:NuA4 histone acetyltransferase complex"/>
    <property type="evidence" value="ECO:0007669"/>
    <property type="project" value="TreeGrafter"/>
</dbReference>
<comment type="caution">
    <text evidence="15">The sequence shown here is derived from an EMBL/GenBank/DDBJ whole genome shotgun (WGS) entry which is preliminary data.</text>
</comment>
<dbReference type="SUPFAM" id="SSF54160">
    <property type="entry name" value="Chromo domain-like"/>
    <property type="match status" value="1"/>
</dbReference>
<evidence type="ECO:0000256" key="9">
    <source>
        <dbReference type="ARBA" id="ARBA00023204"/>
    </source>
</evidence>
<dbReference type="GO" id="GO:0006355">
    <property type="term" value="P:regulation of DNA-templated transcription"/>
    <property type="evidence" value="ECO:0007669"/>
    <property type="project" value="InterPro"/>
</dbReference>
<dbReference type="PROSITE" id="PS51640">
    <property type="entry name" value="MRG"/>
    <property type="match status" value="1"/>
</dbReference>
<keyword evidence="8" id="KW-0804">Transcription</keyword>
<evidence type="ECO:0000313" key="16">
    <source>
        <dbReference type="Proteomes" id="UP000716446"/>
    </source>
</evidence>
<sequence length="367" mass="41874">MAPAAPGPMYGKDEKALCFHHELLYEAKVLDSRHTDQNDKKSPLRVQGPLQGLEEHVSLRRLQTFITALHSKMSPVVALSASRTHNTISISTYSIFIPSHGRWDDWVPQDRLRKYNDENLELSKNLRQEMNAQRRAAAKPMTATVTRKRDLNTGSARGSEERTAPTAPTRGTKRGREYEGIDKEDEFLRRPSIKIFMPDSLKAILVDDWEKVTRENRLVPLPSKTPVAQFLADYSASEGAKRREGSAEADILEEVIAGVKEYFNKSIGRILLYRFERPQWSDIHAQLNKGTGDLTGKLPTDIYGVEHLCRLFVSMPDLIAHTNMDSQAVSRLREELHKMTQWLSKNAGNYLSQEYEQPTQDYIDRVK</sequence>
<dbReference type="PIRSF" id="PIRSF038133">
    <property type="entry name" value="HAT_Nua4_EAF3/MRG15"/>
    <property type="match status" value="1"/>
</dbReference>
<dbReference type="EMBL" id="CAIJEN010000003">
    <property type="protein sequence ID" value="CAD0084382.1"/>
    <property type="molecule type" value="Genomic_DNA"/>
</dbReference>
<evidence type="ECO:0000256" key="11">
    <source>
        <dbReference type="ARBA" id="ARBA00057322"/>
    </source>
</evidence>
<evidence type="ECO:0000256" key="1">
    <source>
        <dbReference type="ARBA" id="ARBA00004123"/>
    </source>
</evidence>
<evidence type="ECO:0000256" key="3">
    <source>
        <dbReference type="ARBA" id="ARBA00011353"/>
    </source>
</evidence>
<comment type="subcellular location">
    <subcellularLocation>
        <location evidence="1">Nucleus</location>
    </subcellularLocation>
</comment>
<dbReference type="PANTHER" id="PTHR10880">
    <property type="entry name" value="MORTALITY FACTOR 4-LIKE PROTEIN"/>
    <property type="match status" value="1"/>
</dbReference>
<protein>
    <recommendedName>
        <fullName evidence="4">Chromatin modification-related protein EAF3</fullName>
    </recommendedName>
    <alternativeName>
        <fullName evidence="12">Chromatin modification-related protein eaf3</fullName>
    </alternativeName>
</protein>
<dbReference type="Gene3D" id="1.10.274.30">
    <property type="entry name" value="MRG domain"/>
    <property type="match status" value="1"/>
</dbReference>
<dbReference type="InterPro" id="IPR038217">
    <property type="entry name" value="MRG_C_sf"/>
</dbReference>
<dbReference type="Pfam" id="PF05712">
    <property type="entry name" value="MRG"/>
    <property type="match status" value="1"/>
</dbReference>
<dbReference type="GO" id="GO:0032221">
    <property type="term" value="C:Rpd3S complex"/>
    <property type="evidence" value="ECO:0007669"/>
    <property type="project" value="TreeGrafter"/>
</dbReference>
<name>A0A9N8JB20_9PEZI</name>
<evidence type="ECO:0000256" key="4">
    <source>
        <dbReference type="ARBA" id="ARBA00018505"/>
    </source>
</evidence>
<keyword evidence="10" id="KW-0539">Nucleus</keyword>
<evidence type="ECO:0000256" key="8">
    <source>
        <dbReference type="ARBA" id="ARBA00023163"/>
    </source>
</evidence>
<dbReference type="InterPro" id="IPR008676">
    <property type="entry name" value="MRG"/>
</dbReference>
<gene>
    <name evidence="15" type="ORF">AWRI4619_LOCUS2949</name>
</gene>
<evidence type="ECO:0000256" key="2">
    <source>
        <dbReference type="ARBA" id="ARBA00009093"/>
    </source>
</evidence>
<comment type="function">
    <text evidence="11">Involved in deacetylation of histones, chromatin assembly and chromosome segregation. May act as a transcriptional oscillator, directing histone deacetylases to specific chromosomal domains. Component of the NuA4 histone acetyltransferase complex which is involved in transcriptional activation of selected genes principally by acetylation of nucleosomal histone H4 and H2A. The NuA4 complex is also involved in DNA repair.</text>
</comment>
<evidence type="ECO:0000256" key="12">
    <source>
        <dbReference type="ARBA" id="ARBA00072864"/>
    </source>
</evidence>
<evidence type="ECO:0000256" key="5">
    <source>
        <dbReference type="ARBA" id="ARBA00022763"/>
    </source>
</evidence>
<organism evidence="15 16">
    <name type="scientific">Aureobasidium vineae</name>
    <dbReference type="NCBI Taxonomy" id="2773715"/>
    <lineage>
        <taxon>Eukaryota</taxon>
        <taxon>Fungi</taxon>
        <taxon>Dikarya</taxon>
        <taxon>Ascomycota</taxon>
        <taxon>Pezizomycotina</taxon>
        <taxon>Dothideomycetes</taxon>
        <taxon>Dothideomycetidae</taxon>
        <taxon>Dothideales</taxon>
        <taxon>Saccotheciaceae</taxon>
        <taxon>Aureobasidium</taxon>
    </lineage>
</organism>
<evidence type="ECO:0000259" key="14">
    <source>
        <dbReference type="Pfam" id="PF05712"/>
    </source>
</evidence>
<keyword evidence="9" id="KW-0234">DNA repair</keyword>
<dbReference type="GO" id="GO:0006325">
    <property type="term" value="P:chromatin organization"/>
    <property type="evidence" value="ECO:0007669"/>
    <property type="project" value="UniProtKB-KW"/>
</dbReference>